<dbReference type="Proteomes" id="UP000694863">
    <property type="component" value="Unplaced"/>
</dbReference>
<dbReference type="SMART" id="SM00369">
    <property type="entry name" value="LRR_TYP"/>
    <property type="match status" value="6"/>
</dbReference>
<evidence type="ECO:0000256" key="5">
    <source>
        <dbReference type="SAM" id="SignalP"/>
    </source>
</evidence>
<evidence type="ECO:0000256" key="2">
    <source>
        <dbReference type="ARBA" id="ARBA00022729"/>
    </source>
</evidence>
<feature type="region of interest" description="Disordered" evidence="4">
    <location>
        <begin position="982"/>
        <end position="1020"/>
    </location>
</feature>
<sequence>MDSANLSLLANLALLSLSRNGIEGMREDALHGLTKLQTLLLGHNHISSPSLPDRTFSKLHSLQVLVLSNNALSTLRGSWFQHTRALTRLQLDGNQIPNLTDSSFGDTHLPSLRHLDLSNNFISYIGKNAFWPLPQLQEVDLSRNRLAHIPDVFTPLKQLIHLSLDKNQWHCTCDLQPLARFLRGFVNSSARTLRNAKDLTCQLPPGAVAPAKSVLRLSEANCDSKAPNFTLVLKDTSPIHPGRDVTLLTVLGFAGAVGLTCLGLVVFKWKLQKGKANEHTSENLCCRTFEDSLCAREARNYCTKGDCNCHLPQENQLKVMSIVESRKERPILQGNSHQATQAPESAALDGSFRNLKGKDHGADTTFFCLDGRLLQSGWTRPLGDMAALNDTDSLTRFCRDRVPKPGQVQPQAPSYRVTTRAISSDTFSRRYAASATALARGSLEKPLTNESWQHPIEKGDNSVHPHRQRRFILSSSPKPCKLEEHHVQKIVQKHRSKYDGPCGQLKWSRPRYSQPNNSLLCKYVPWDQFQDYVKEKKPHRRNYSKLEKRQIQINNAIEKFLMSEDPIERSGLSTKVKKTCAPKKVSFHDPDLVETNKSVLSPGAATYRDQQRNQSNQLTNLDLNKCSHPWVRNSREERFTDQQLLKKKRINRSNFKGEIKGQDVRMKLHAHAFRNARVHPEKPFPELSNKCQQTLLPTKNLSKASEKEVKINPLSSADYPQQPDRNTYVRLPLKSLSLKHAPKQTPSCKRNTTHASLLSSNNLSVGPQSSDEGGCRLIGQIPDGNPSPPIIAEHRHSHVHFSNEQVEGETPRALEAAGQVPAPWASTSSDVLPSCSFGRAMDKGPPDFPESVAQEKSKTIKGGKMNQFSLLLQNRTHLSSVQETDADTQEYTSDQNQALQQGECMHCHAHLGNNERTPATETSKSHHIIESHLRDEGRINEGQDLPHTETRDSSFIRHGQSESNLQAMETDSTPYQHRLEMPRELSPPSLSNPAPWHWTKSSDGGTDNRAALPREDSTDSAAEIKVVEEEENKMLYESKTNSVMVPQTAHVTSEHTTREKQKTWGNGKHEKPLSDNSNPVKATTPGKDLSFMSSPENGDRLPGSEIDLQMNNKVCDLSEVKNIQPDEESSVHEERERTVDKREARSPFPALRGVSFEAEDEGPLIPSRRGEAENSAPNPVL</sequence>
<evidence type="ECO:0000313" key="8">
    <source>
        <dbReference type="RefSeq" id="XP_030741939.1"/>
    </source>
</evidence>
<feature type="signal peptide" evidence="5">
    <location>
        <begin position="1"/>
        <end position="24"/>
    </location>
</feature>
<keyword evidence="1" id="KW-0433">Leucine-rich repeat</keyword>
<organism evidence="7 8">
    <name type="scientific">Echinops telfairi</name>
    <name type="common">Lesser hedgehog tenrec</name>
    <dbReference type="NCBI Taxonomy" id="9371"/>
    <lineage>
        <taxon>Eukaryota</taxon>
        <taxon>Metazoa</taxon>
        <taxon>Chordata</taxon>
        <taxon>Craniata</taxon>
        <taxon>Vertebrata</taxon>
        <taxon>Euteleostomi</taxon>
        <taxon>Mammalia</taxon>
        <taxon>Eutheria</taxon>
        <taxon>Afrotheria</taxon>
        <taxon>Tenrecidae</taxon>
        <taxon>Tenrecinae</taxon>
        <taxon>Echinops</taxon>
    </lineage>
</organism>
<dbReference type="InterPro" id="IPR032675">
    <property type="entry name" value="LRR_dom_sf"/>
</dbReference>
<evidence type="ECO:0000256" key="3">
    <source>
        <dbReference type="ARBA" id="ARBA00022737"/>
    </source>
</evidence>
<keyword evidence="7" id="KW-1185">Reference proteome</keyword>
<feature type="chain" id="PRO_5047003052" evidence="5">
    <location>
        <begin position="25"/>
        <end position="1181"/>
    </location>
</feature>
<dbReference type="Pfam" id="PF13855">
    <property type="entry name" value="LRR_8"/>
    <property type="match status" value="1"/>
</dbReference>
<dbReference type="RefSeq" id="XP_030741939.1">
    <property type="nucleotide sequence ID" value="XM_030886079.1"/>
</dbReference>
<dbReference type="Gene3D" id="3.80.10.10">
    <property type="entry name" value="Ribonuclease Inhibitor"/>
    <property type="match status" value="2"/>
</dbReference>
<proteinExistence type="predicted"/>
<evidence type="ECO:0000259" key="6">
    <source>
        <dbReference type="SMART" id="SM00082"/>
    </source>
</evidence>
<keyword evidence="2 5" id="KW-0732">Signal</keyword>
<dbReference type="PANTHER" id="PTHR24366:SF96">
    <property type="entry name" value="LEUCINE RICH REPEAT CONTAINING 53"/>
    <property type="match status" value="1"/>
</dbReference>
<evidence type="ECO:0000256" key="1">
    <source>
        <dbReference type="ARBA" id="ARBA00022614"/>
    </source>
</evidence>
<dbReference type="SUPFAM" id="SSF52058">
    <property type="entry name" value="L domain-like"/>
    <property type="match status" value="1"/>
</dbReference>
<protein>
    <submittedName>
        <fullName evidence="8">Leucine-rich repeat-containing protein 53</fullName>
    </submittedName>
</protein>
<dbReference type="PROSITE" id="PS51450">
    <property type="entry name" value="LRR"/>
    <property type="match status" value="1"/>
</dbReference>
<evidence type="ECO:0000256" key="4">
    <source>
        <dbReference type="SAM" id="MobiDB-lite"/>
    </source>
</evidence>
<dbReference type="SMART" id="SM00082">
    <property type="entry name" value="LRRCT"/>
    <property type="match status" value="1"/>
</dbReference>
<accession>A0ABM1VKD9</accession>
<feature type="compositionally biased region" description="Basic and acidic residues" evidence="4">
    <location>
        <begin position="1052"/>
        <end position="1073"/>
    </location>
</feature>
<dbReference type="InterPro" id="IPR000483">
    <property type="entry name" value="Cys-rich_flank_reg_C"/>
</dbReference>
<feature type="domain" description="LRRCT" evidence="6">
    <location>
        <begin position="167"/>
        <end position="223"/>
    </location>
</feature>
<dbReference type="GeneID" id="115870132"/>
<feature type="compositionally biased region" description="Basic and acidic residues" evidence="4">
    <location>
        <begin position="931"/>
        <end position="955"/>
    </location>
</feature>
<gene>
    <name evidence="8" type="primary">LRRC53</name>
</gene>
<dbReference type="PANTHER" id="PTHR24366">
    <property type="entry name" value="IG(IMMUNOGLOBULIN) AND LRR(LEUCINE RICH REPEAT) DOMAINS"/>
    <property type="match status" value="1"/>
</dbReference>
<dbReference type="InterPro" id="IPR001611">
    <property type="entry name" value="Leu-rich_rpt"/>
</dbReference>
<feature type="compositionally biased region" description="Basic and acidic residues" evidence="4">
    <location>
        <begin position="1129"/>
        <end position="1145"/>
    </location>
</feature>
<dbReference type="InterPro" id="IPR003591">
    <property type="entry name" value="Leu-rich_rpt_typical-subtyp"/>
</dbReference>
<feature type="region of interest" description="Disordered" evidence="4">
    <location>
        <begin position="931"/>
        <end position="969"/>
    </location>
</feature>
<feature type="region of interest" description="Disordered" evidence="4">
    <location>
        <begin position="1050"/>
        <end position="1181"/>
    </location>
</feature>
<evidence type="ECO:0000313" key="7">
    <source>
        <dbReference type="Proteomes" id="UP000694863"/>
    </source>
</evidence>
<name>A0ABM1VKD9_ECHTE</name>
<keyword evidence="3" id="KW-0677">Repeat</keyword>
<reference evidence="8" key="1">
    <citation type="submission" date="2025-08" db="UniProtKB">
        <authorList>
            <consortium name="RefSeq"/>
        </authorList>
    </citation>
    <scope>IDENTIFICATION</scope>
</reference>